<keyword evidence="3 4" id="KW-0012">Acyltransferase</keyword>
<dbReference type="PROSITE" id="PS51186">
    <property type="entry name" value="GNAT"/>
    <property type="match status" value="2"/>
</dbReference>
<feature type="binding site" evidence="4">
    <location>
        <begin position="242"/>
        <end position="248"/>
    </location>
    <ligand>
        <name>acetyl-CoA</name>
        <dbReference type="ChEBI" id="CHEBI:57288"/>
        <label>2</label>
    </ligand>
</feature>
<dbReference type="PANTHER" id="PTHR43420">
    <property type="entry name" value="ACETYLTRANSFERASE"/>
    <property type="match status" value="1"/>
</dbReference>
<keyword evidence="7" id="KW-1185">Reference proteome</keyword>
<evidence type="ECO:0000259" key="5">
    <source>
        <dbReference type="PROSITE" id="PS51186"/>
    </source>
</evidence>
<comment type="similarity">
    <text evidence="4">Belongs to the acetyltransferase family. MshD subfamily.</text>
</comment>
<dbReference type="EMBL" id="JBHMDM010000001">
    <property type="protein sequence ID" value="MFB9376024.1"/>
    <property type="molecule type" value="Genomic_DNA"/>
</dbReference>
<feature type="binding site" evidence="4">
    <location>
        <position position="224"/>
    </location>
    <ligand>
        <name>1D-myo-inositol 2-(L-cysteinylamino)-2-deoxy-alpha-D-glucopyranoside</name>
        <dbReference type="ChEBI" id="CHEBI:58887"/>
    </ligand>
</feature>
<feature type="binding site" evidence="4">
    <location>
        <begin position="275"/>
        <end position="280"/>
    </location>
    <ligand>
        <name>acetyl-CoA</name>
        <dbReference type="ChEBI" id="CHEBI:57288"/>
        <label>2</label>
    </ligand>
</feature>
<accession>A0ABV5LPK2</accession>
<proteinExistence type="inferred from homology"/>
<feature type="binding site" evidence="4">
    <location>
        <position position="37"/>
    </location>
    <ligand>
        <name>1D-myo-inositol 2-(L-cysteinylamino)-2-deoxy-alpha-D-glucopyranoside</name>
        <dbReference type="ChEBI" id="CHEBI:58887"/>
    </ligand>
</feature>
<comment type="caution">
    <text evidence="4">Lacks conserved residue(s) required for the propagation of feature annotation.</text>
</comment>
<protein>
    <recommendedName>
        <fullName evidence="4">Mycothiol acetyltransferase</fullName>
        <shortName evidence="4">MSH acetyltransferase</shortName>
        <ecNumber evidence="4">2.3.1.189</ecNumber>
    </recommendedName>
    <alternativeName>
        <fullName evidence="4">Mycothiol synthase</fullName>
    </alternativeName>
</protein>
<feature type="binding site" evidence="4">
    <location>
        <position position="231"/>
    </location>
    <ligand>
        <name>1D-myo-inositol 2-(L-cysteinylamino)-2-deoxy-alpha-D-glucopyranoside</name>
        <dbReference type="ChEBI" id="CHEBI:58887"/>
    </ligand>
</feature>
<evidence type="ECO:0000256" key="4">
    <source>
        <dbReference type="HAMAP-Rule" id="MF_01698"/>
    </source>
</evidence>
<dbReference type="InterPro" id="IPR050680">
    <property type="entry name" value="YpeA/RimI_acetyltransf"/>
</dbReference>
<evidence type="ECO:0000313" key="7">
    <source>
        <dbReference type="Proteomes" id="UP001589748"/>
    </source>
</evidence>
<comment type="caution">
    <text evidence="6">The sequence shown here is derived from an EMBL/GenBank/DDBJ whole genome shotgun (WGS) entry which is preliminary data.</text>
</comment>
<dbReference type="InterPro" id="IPR017813">
    <property type="entry name" value="Mycothiol_AcTrfase"/>
</dbReference>
<sequence length="302" mass="31728">MSGRTRRRDRPAPAEVAAVEALAAAASRADGATSLSEDARLALATPGEGVLHLLRTEGGADAVVGYAQLVTSTAGGPLTGELLVDPAHRGRGHGAALLAEVEDLAPDGALLWSHGDTPGARALAARRGWSRQRELLRMERPAADLADVPAPEPAAGVRLRAFRPGPDDAAWTALNATAFAHHPEQGAWTVDDLRARQREPWFEADRLTLAEDPTGDLLGFCWMKVEDGVGELYVLGVSPAAAGQGLGRTLLRHGLRGLVGAPDLRVVELYVDGDNTAAVRLYTGLGFRVAGVDVQYARVPSA</sequence>
<evidence type="ECO:0000256" key="1">
    <source>
        <dbReference type="ARBA" id="ARBA00022679"/>
    </source>
</evidence>
<feature type="binding site" evidence="4">
    <location>
        <begin position="235"/>
        <end position="237"/>
    </location>
    <ligand>
        <name>acetyl-CoA</name>
        <dbReference type="ChEBI" id="CHEBI:57288"/>
        <label>2</label>
    </ligand>
</feature>
<name>A0ABV5LPK2_9ACTN</name>
<organism evidence="6 7">
    <name type="scientific">Kineococcus gynurae</name>
    <dbReference type="NCBI Taxonomy" id="452979"/>
    <lineage>
        <taxon>Bacteria</taxon>
        <taxon>Bacillati</taxon>
        <taxon>Actinomycetota</taxon>
        <taxon>Actinomycetes</taxon>
        <taxon>Kineosporiales</taxon>
        <taxon>Kineosporiaceae</taxon>
        <taxon>Kineococcus</taxon>
    </lineage>
</organism>
<dbReference type="CDD" id="cd04301">
    <property type="entry name" value="NAT_SF"/>
    <property type="match status" value="2"/>
</dbReference>
<dbReference type="HAMAP" id="MF_01698">
    <property type="entry name" value="MshD"/>
    <property type="match status" value="1"/>
</dbReference>
<evidence type="ECO:0000256" key="2">
    <source>
        <dbReference type="ARBA" id="ARBA00022737"/>
    </source>
</evidence>
<dbReference type="EC" id="2.3.1.189" evidence="4"/>
<feature type="domain" description="N-acetyltransferase" evidence="5">
    <location>
        <begin position="7"/>
        <end position="151"/>
    </location>
</feature>
<dbReference type="Proteomes" id="UP001589748">
    <property type="component" value="Unassembled WGS sequence"/>
</dbReference>
<dbReference type="InterPro" id="IPR016181">
    <property type="entry name" value="Acyl_CoA_acyltransferase"/>
</dbReference>
<keyword evidence="1 4" id="KW-0808">Transferase</keyword>
<comment type="catalytic activity">
    <reaction evidence="4">
        <text>1D-myo-inositol 2-(L-cysteinylamino)-2-deoxy-alpha-D-glucopyranoside + acetyl-CoA = mycothiol + CoA + H(+)</text>
        <dbReference type="Rhea" id="RHEA:26172"/>
        <dbReference type="ChEBI" id="CHEBI:15378"/>
        <dbReference type="ChEBI" id="CHEBI:16768"/>
        <dbReference type="ChEBI" id="CHEBI:57287"/>
        <dbReference type="ChEBI" id="CHEBI:57288"/>
        <dbReference type="ChEBI" id="CHEBI:58887"/>
        <dbReference type="EC" id="2.3.1.189"/>
    </reaction>
</comment>
<feature type="binding site" evidence="4">
    <location>
        <position position="184"/>
    </location>
    <ligand>
        <name>1D-myo-inositol 2-(L-cysteinylamino)-2-deoxy-alpha-D-glucopyranoside</name>
        <dbReference type="ChEBI" id="CHEBI:58887"/>
    </ligand>
</feature>
<dbReference type="Gene3D" id="3.40.630.30">
    <property type="match status" value="1"/>
</dbReference>
<feature type="binding site" evidence="4">
    <location>
        <begin position="82"/>
        <end position="84"/>
    </location>
    <ligand>
        <name>acetyl-CoA</name>
        <dbReference type="ChEBI" id="CHEBI:57288"/>
        <label>1</label>
    </ligand>
</feature>
<comment type="subunit">
    <text evidence="4">Monomer.</text>
</comment>
<dbReference type="InterPro" id="IPR000182">
    <property type="entry name" value="GNAT_dom"/>
</dbReference>
<dbReference type="Pfam" id="PF00583">
    <property type="entry name" value="Acetyltransf_1"/>
    <property type="match status" value="2"/>
</dbReference>
<feature type="binding site" evidence="4">
    <location>
        <position position="270"/>
    </location>
    <ligand>
        <name>1D-myo-inositol 2-(L-cysteinylamino)-2-deoxy-alpha-D-glucopyranoside</name>
        <dbReference type="ChEBI" id="CHEBI:58887"/>
    </ligand>
</feature>
<dbReference type="NCBIfam" id="TIGR03448">
    <property type="entry name" value="mycothiol_MshD"/>
    <property type="match status" value="1"/>
</dbReference>
<dbReference type="SUPFAM" id="SSF55729">
    <property type="entry name" value="Acyl-CoA N-acyltransferases (Nat)"/>
    <property type="match status" value="1"/>
</dbReference>
<comment type="function">
    <text evidence="4">Catalyzes the transfer of acetyl from acetyl-CoA to desacetylmycothiol (Cys-GlcN-Ins) to form mycothiol.</text>
</comment>
<dbReference type="RefSeq" id="WP_380139509.1">
    <property type="nucleotide sequence ID" value="NZ_JBHLUI010000012.1"/>
</dbReference>
<dbReference type="PIRSF" id="PIRSF021524">
    <property type="entry name" value="MSH_acetyltransferase"/>
    <property type="match status" value="1"/>
</dbReference>
<feature type="domain" description="N-acetyltransferase" evidence="5">
    <location>
        <begin position="157"/>
        <end position="302"/>
    </location>
</feature>
<reference evidence="6 7" key="1">
    <citation type="submission" date="2024-09" db="EMBL/GenBank/DDBJ databases">
        <authorList>
            <person name="Sun Q."/>
            <person name="Mori K."/>
        </authorList>
    </citation>
    <scope>NUCLEOTIDE SEQUENCE [LARGE SCALE GENOMIC DNA]</scope>
    <source>
        <strain evidence="6 7">TISTR 1856</strain>
    </source>
</reference>
<keyword evidence="2 4" id="KW-0677">Repeat</keyword>
<evidence type="ECO:0000256" key="3">
    <source>
        <dbReference type="ARBA" id="ARBA00023315"/>
    </source>
</evidence>
<dbReference type="GO" id="GO:0035447">
    <property type="term" value="F:mycothiol synthase activity"/>
    <property type="evidence" value="ECO:0007669"/>
    <property type="project" value="UniProtKB-EC"/>
</dbReference>
<evidence type="ECO:0000313" key="6">
    <source>
        <dbReference type="EMBL" id="MFB9376024.1"/>
    </source>
</evidence>
<gene>
    <name evidence="4 6" type="primary">mshD</name>
    <name evidence="6" type="ORF">ACFFVI_03485</name>
</gene>